<dbReference type="Pfam" id="PF00111">
    <property type="entry name" value="Fer2"/>
    <property type="match status" value="1"/>
</dbReference>
<reference evidence="4 5" key="1">
    <citation type="submission" date="2016-10" db="EMBL/GenBank/DDBJ databases">
        <authorList>
            <person name="de Groot N.N."/>
        </authorList>
    </citation>
    <scope>NUCLEOTIDE SEQUENCE [LARGE SCALE GENOMIC DNA]</scope>
    <source>
        <strain evidence="4 5">CGMCC 1.6291</strain>
    </source>
</reference>
<dbReference type="PANTHER" id="PTHR47354:SF5">
    <property type="entry name" value="PROTEIN RFBI"/>
    <property type="match status" value="1"/>
</dbReference>
<dbReference type="Proteomes" id="UP000199657">
    <property type="component" value="Unassembled WGS sequence"/>
</dbReference>
<dbReference type="PROSITE" id="PS51384">
    <property type="entry name" value="FAD_FR"/>
    <property type="match status" value="1"/>
</dbReference>
<dbReference type="EMBL" id="FOEG01000004">
    <property type="protein sequence ID" value="SEO88949.1"/>
    <property type="molecule type" value="Genomic_DNA"/>
</dbReference>
<dbReference type="SUPFAM" id="SSF52343">
    <property type="entry name" value="Ferredoxin reductase-like, C-terminal NADP-linked domain"/>
    <property type="match status" value="1"/>
</dbReference>
<evidence type="ECO:0000259" key="3">
    <source>
        <dbReference type="PROSITE" id="PS51384"/>
    </source>
</evidence>
<name>A0A1H8TCT1_9GAMM</name>
<dbReference type="STRING" id="406100.SAMN04488052_10481"/>
<dbReference type="InterPro" id="IPR001709">
    <property type="entry name" value="Flavoprot_Pyr_Nucl_cyt_Rdtase"/>
</dbReference>
<dbReference type="PROSITE" id="PS51085">
    <property type="entry name" value="2FE2S_FER_2"/>
    <property type="match status" value="1"/>
</dbReference>
<accession>A0A1H8TCT1</accession>
<keyword evidence="5" id="KW-1185">Reference proteome</keyword>
<dbReference type="Pfam" id="PF00175">
    <property type="entry name" value="NAD_binding_1"/>
    <property type="match status" value="1"/>
</dbReference>
<dbReference type="PRINTS" id="PR00410">
    <property type="entry name" value="PHEHYDRXLASE"/>
</dbReference>
<dbReference type="InterPro" id="IPR001041">
    <property type="entry name" value="2Fe-2S_ferredoxin-type"/>
</dbReference>
<dbReference type="OrthoDB" id="9806195at2"/>
<dbReference type="RefSeq" id="WP_091643202.1">
    <property type="nucleotide sequence ID" value="NZ_FOEG01000004.1"/>
</dbReference>
<evidence type="ECO:0000256" key="1">
    <source>
        <dbReference type="ARBA" id="ARBA00034078"/>
    </source>
</evidence>
<dbReference type="PRINTS" id="PR00371">
    <property type="entry name" value="FPNCR"/>
</dbReference>
<dbReference type="InterPro" id="IPR039261">
    <property type="entry name" value="FNR_nucleotide-bd"/>
</dbReference>
<dbReference type="InterPro" id="IPR012675">
    <property type="entry name" value="Beta-grasp_dom_sf"/>
</dbReference>
<dbReference type="PANTHER" id="PTHR47354">
    <property type="entry name" value="NADH OXIDOREDUCTASE HCR"/>
    <property type="match status" value="1"/>
</dbReference>
<dbReference type="CDD" id="cd00207">
    <property type="entry name" value="fer2"/>
    <property type="match status" value="1"/>
</dbReference>
<dbReference type="Gene3D" id="3.40.50.80">
    <property type="entry name" value="Nucleotide-binding domain of ferredoxin-NADP reductase (FNR) module"/>
    <property type="match status" value="1"/>
</dbReference>
<dbReference type="SUPFAM" id="SSF63380">
    <property type="entry name" value="Riboflavin synthase domain-like"/>
    <property type="match status" value="1"/>
</dbReference>
<dbReference type="Gene3D" id="2.40.30.10">
    <property type="entry name" value="Translation factors"/>
    <property type="match status" value="1"/>
</dbReference>
<dbReference type="InterPro" id="IPR050415">
    <property type="entry name" value="MRET"/>
</dbReference>
<comment type="cofactor">
    <cofactor evidence="1">
        <name>[2Fe-2S] cluster</name>
        <dbReference type="ChEBI" id="CHEBI:190135"/>
    </cofactor>
</comment>
<dbReference type="InterPro" id="IPR017938">
    <property type="entry name" value="Riboflavin_synthase-like_b-brl"/>
</dbReference>
<protein>
    <submittedName>
        <fullName evidence="4">CDP-4-dehydro-6-deoxyglucose reductase</fullName>
    </submittedName>
</protein>
<dbReference type="InterPro" id="IPR036010">
    <property type="entry name" value="2Fe-2S_ferredoxin-like_sf"/>
</dbReference>
<organism evidence="4 5">
    <name type="scientific">Aquisalimonas asiatica</name>
    <dbReference type="NCBI Taxonomy" id="406100"/>
    <lineage>
        <taxon>Bacteria</taxon>
        <taxon>Pseudomonadati</taxon>
        <taxon>Pseudomonadota</taxon>
        <taxon>Gammaproteobacteria</taxon>
        <taxon>Chromatiales</taxon>
        <taxon>Ectothiorhodospiraceae</taxon>
        <taxon>Aquisalimonas</taxon>
    </lineage>
</organism>
<sequence length="353" mass="39461">MSYTVTIEPTGHTFTVEPEQSILDAALRHGLVIPYSCRSGTCCTCMGKVVEGAVTYPGGQPPESLDDKELAVGQALFCMARPASDLAIEVREVREAADIPPRKMRCRVAHMERLSRDVMGLQLKLPDSERLAFLPGQYLDILLRDGRRRSYSLANAPHDDDLLALQVRHIEGGEFSEQVFHAMQEKALLRIEGPYGTFHIREEDDRPILMIAGSTGIAPLLSMLAHMIHTGDQRPVHLFWGVRSRQDLYMDDTLQAWERAHGPLQYTPCLSEPQPEDAWDGRIGLVHNMLLQDYPDLSRHAVYMSGPPAMIAAAQRDFARHGVEEQHFFRDAFEFAADSRPDLTASVAADTDS</sequence>
<evidence type="ECO:0000313" key="5">
    <source>
        <dbReference type="Proteomes" id="UP000199657"/>
    </source>
</evidence>
<evidence type="ECO:0000259" key="2">
    <source>
        <dbReference type="PROSITE" id="PS51085"/>
    </source>
</evidence>
<dbReference type="GO" id="GO:0051536">
    <property type="term" value="F:iron-sulfur cluster binding"/>
    <property type="evidence" value="ECO:0007669"/>
    <property type="project" value="InterPro"/>
</dbReference>
<feature type="domain" description="FAD-binding FR-type" evidence="3">
    <location>
        <begin position="101"/>
        <end position="201"/>
    </location>
</feature>
<evidence type="ECO:0000313" key="4">
    <source>
        <dbReference type="EMBL" id="SEO88949.1"/>
    </source>
</evidence>
<dbReference type="GO" id="GO:0016491">
    <property type="term" value="F:oxidoreductase activity"/>
    <property type="evidence" value="ECO:0007669"/>
    <property type="project" value="InterPro"/>
</dbReference>
<dbReference type="SUPFAM" id="SSF54292">
    <property type="entry name" value="2Fe-2S ferredoxin-like"/>
    <property type="match status" value="1"/>
</dbReference>
<proteinExistence type="predicted"/>
<feature type="domain" description="2Fe-2S ferredoxin-type" evidence="2">
    <location>
        <begin position="3"/>
        <end position="94"/>
    </location>
</feature>
<dbReference type="AlphaFoldDB" id="A0A1H8TCT1"/>
<dbReference type="InterPro" id="IPR017927">
    <property type="entry name" value="FAD-bd_FR_type"/>
</dbReference>
<dbReference type="CDD" id="cd06189">
    <property type="entry name" value="flavin_oxioreductase"/>
    <property type="match status" value="1"/>
</dbReference>
<gene>
    <name evidence="4" type="ORF">SAMN04488052_10481</name>
</gene>
<dbReference type="InterPro" id="IPR008333">
    <property type="entry name" value="Cbr1-like_FAD-bd_dom"/>
</dbReference>
<dbReference type="Pfam" id="PF00970">
    <property type="entry name" value="FAD_binding_6"/>
    <property type="match status" value="1"/>
</dbReference>
<dbReference type="InterPro" id="IPR001433">
    <property type="entry name" value="OxRdtase_FAD/NAD-bd"/>
</dbReference>
<dbReference type="Gene3D" id="3.10.20.30">
    <property type="match status" value="1"/>
</dbReference>